<dbReference type="SMART" id="SM00345">
    <property type="entry name" value="HTH_GNTR"/>
    <property type="match status" value="1"/>
</dbReference>
<dbReference type="SUPFAM" id="SSF46785">
    <property type="entry name" value="Winged helix' DNA-binding domain"/>
    <property type="match status" value="1"/>
</dbReference>
<dbReference type="InterPro" id="IPR015424">
    <property type="entry name" value="PyrdxlP-dep_Trfase"/>
</dbReference>
<dbReference type="STRING" id="416943.SAMN05445871_2775"/>
<keyword evidence="8" id="KW-1185">Reference proteome</keyword>
<keyword evidence="4 7" id="KW-0238">DNA-binding</keyword>
<name>A0A1H7T3J2_9BURK</name>
<dbReference type="Proteomes" id="UP000199120">
    <property type="component" value="Unassembled WGS sequence"/>
</dbReference>
<evidence type="ECO:0000256" key="1">
    <source>
        <dbReference type="ARBA" id="ARBA00005384"/>
    </source>
</evidence>
<sequence length="503" mass="54594">MSSVALDQIPAPHDAAALTLVDQLVQWGRRRIDERVFRPGMRMPSIRKLALDKGVSRFTVVEAYERLVAQGYLDSRRGSGFYVRERPAGFAPAERRGADAGAPAVTLVSPDPAPAPSTIDVVWLLRNMLHTSTRPEKGPGLGYLPARWLDGELISGALRSLGRHSGVQLLGFGSPQGFLPLRQQLQTRLAELEIGATPDQIVMVSGVTQAIDLLARLYVQPGDTVIVGDPAWFQMFGRFASQGARLVGMPYTPEGPDLDALEALVETWRPKMLVINSVLQNPTGTSLSAAQAFRILRLAEQYGFIVVEDDIYGDLCPAGYPATRLASLDQLRRVIYLGSFSKTLAPNLRVGFIASALDVAQAVSDQKMLVGMTSPELNERVLYRVLTEGHYRRHVERLRARLDGVRDKAARMLERAGLRLFLAPGAGMFLWADAGVDADALTAAGHEAGFLLAPGSLFSPHQSPTTWLRFNVANCGDPGLAAFLARYLDGVARRAPTGGPANP</sequence>
<dbReference type="Pfam" id="PF00392">
    <property type="entry name" value="GntR"/>
    <property type="match status" value="1"/>
</dbReference>
<dbReference type="Gene3D" id="1.10.10.10">
    <property type="entry name" value="Winged helix-like DNA-binding domain superfamily/Winged helix DNA-binding domain"/>
    <property type="match status" value="1"/>
</dbReference>
<dbReference type="CDD" id="cd00609">
    <property type="entry name" value="AAT_like"/>
    <property type="match status" value="1"/>
</dbReference>
<keyword evidence="2" id="KW-0663">Pyridoxal phosphate</keyword>
<dbReference type="InterPro" id="IPR036390">
    <property type="entry name" value="WH_DNA-bd_sf"/>
</dbReference>
<dbReference type="GO" id="GO:0008483">
    <property type="term" value="F:transaminase activity"/>
    <property type="evidence" value="ECO:0007669"/>
    <property type="project" value="UniProtKB-KW"/>
</dbReference>
<dbReference type="GO" id="GO:0003700">
    <property type="term" value="F:DNA-binding transcription factor activity"/>
    <property type="evidence" value="ECO:0007669"/>
    <property type="project" value="InterPro"/>
</dbReference>
<dbReference type="Gene3D" id="3.40.640.10">
    <property type="entry name" value="Type I PLP-dependent aspartate aminotransferase-like (Major domain)"/>
    <property type="match status" value="1"/>
</dbReference>
<gene>
    <name evidence="7" type="ORF">SAMN05192542_1147</name>
</gene>
<evidence type="ECO:0000256" key="3">
    <source>
        <dbReference type="ARBA" id="ARBA00023015"/>
    </source>
</evidence>
<dbReference type="GO" id="GO:0030170">
    <property type="term" value="F:pyridoxal phosphate binding"/>
    <property type="evidence" value="ECO:0007669"/>
    <property type="project" value="InterPro"/>
</dbReference>
<dbReference type="PROSITE" id="PS50949">
    <property type="entry name" value="HTH_GNTR"/>
    <property type="match status" value="1"/>
</dbReference>
<keyword evidence="7" id="KW-0808">Transferase</keyword>
<evidence type="ECO:0000256" key="5">
    <source>
        <dbReference type="ARBA" id="ARBA00023163"/>
    </source>
</evidence>
<accession>A0A1H7T3J2</accession>
<proteinExistence type="inferred from homology"/>
<dbReference type="InterPro" id="IPR004839">
    <property type="entry name" value="Aminotransferase_I/II_large"/>
</dbReference>
<reference evidence="8" key="1">
    <citation type="submission" date="2016-10" db="EMBL/GenBank/DDBJ databases">
        <authorList>
            <person name="Varghese N."/>
            <person name="Submissions S."/>
        </authorList>
    </citation>
    <scope>NUCLEOTIDE SEQUENCE [LARGE SCALE GENOMIC DNA]</scope>
    <source>
        <strain evidence="8">LMG 26416</strain>
    </source>
</reference>
<dbReference type="AlphaFoldDB" id="A0A1H7T3J2"/>
<feature type="domain" description="HTH gntR-type" evidence="6">
    <location>
        <begin position="18"/>
        <end position="86"/>
    </location>
</feature>
<evidence type="ECO:0000313" key="7">
    <source>
        <dbReference type="EMBL" id="SEL79492.1"/>
    </source>
</evidence>
<dbReference type="InterPro" id="IPR015421">
    <property type="entry name" value="PyrdxlP-dep_Trfase_major"/>
</dbReference>
<comment type="similarity">
    <text evidence="1">In the C-terminal section; belongs to the class-I pyridoxal-phosphate-dependent aminotransferase family.</text>
</comment>
<dbReference type="InterPro" id="IPR000524">
    <property type="entry name" value="Tscrpt_reg_HTH_GntR"/>
</dbReference>
<organism evidence="7 8">
    <name type="scientific">Paraburkholderia caballeronis</name>
    <dbReference type="NCBI Taxonomy" id="416943"/>
    <lineage>
        <taxon>Bacteria</taxon>
        <taxon>Pseudomonadati</taxon>
        <taxon>Pseudomonadota</taxon>
        <taxon>Betaproteobacteria</taxon>
        <taxon>Burkholderiales</taxon>
        <taxon>Burkholderiaceae</taxon>
        <taxon>Paraburkholderia</taxon>
    </lineage>
</organism>
<protein>
    <submittedName>
        <fullName evidence="7">DNA-binding transcriptional regulator, MocR family, contains an aminotransferase domain</fullName>
    </submittedName>
</protein>
<keyword evidence="5" id="KW-0804">Transcription</keyword>
<dbReference type="EMBL" id="FOAJ01000014">
    <property type="protein sequence ID" value="SEL79492.1"/>
    <property type="molecule type" value="Genomic_DNA"/>
</dbReference>
<dbReference type="InterPro" id="IPR036388">
    <property type="entry name" value="WH-like_DNA-bd_sf"/>
</dbReference>
<dbReference type="PANTHER" id="PTHR46577">
    <property type="entry name" value="HTH-TYPE TRANSCRIPTIONAL REGULATORY PROTEIN GABR"/>
    <property type="match status" value="1"/>
</dbReference>
<dbReference type="GO" id="GO:0003677">
    <property type="term" value="F:DNA binding"/>
    <property type="evidence" value="ECO:0007669"/>
    <property type="project" value="UniProtKB-KW"/>
</dbReference>
<dbReference type="SUPFAM" id="SSF53383">
    <property type="entry name" value="PLP-dependent transferases"/>
    <property type="match status" value="1"/>
</dbReference>
<evidence type="ECO:0000259" key="6">
    <source>
        <dbReference type="PROSITE" id="PS50949"/>
    </source>
</evidence>
<dbReference type="PRINTS" id="PR00035">
    <property type="entry name" value="HTHGNTR"/>
</dbReference>
<dbReference type="RefSeq" id="WP_090545699.1">
    <property type="nucleotide sequence ID" value="NZ_FNSR01000001.1"/>
</dbReference>
<dbReference type="CDD" id="cd07377">
    <property type="entry name" value="WHTH_GntR"/>
    <property type="match status" value="1"/>
</dbReference>
<evidence type="ECO:0000256" key="4">
    <source>
        <dbReference type="ARBA" id="ARBA00023125"/>
    </source>
</evidence>
<dbReference type="PANTHER" id="PTHR46577:SF2">
    <property type="entry name" value="TRANSCRIPTIONAL REGULATORY PROTEIN"/>
    <property type="match status" value="1"/>
</dbReference>
<dbReference type="InterPro" id="IPR051446">
    <property type="entry name" value="HTH_trans_reg/aminotransferase"/>
</dbReference>
<evidence type="ECO:0000313" key="8">
    <source>
        <dbReference type="Proteomes" id="UP000199120"/>
    </source>
</evidence>
<evidence type="ECO:0000256" key="2">
    <source>
        <dbReference type="ARBA" id="ARBA00022898"/>
    </source>
</evidence>
<dbReference type="Pfam" id="PF00155">
    <property type="entry name" value="Aminotran_1_2"/>
    <property type="match status" value="1"/>
</dbReference>
<keyword evidence="3" id="KW-0805">Transcription regulation</keyword>
<dbReference type="OrthoDB" id="9804020at2"/>
<keyword evidence="7" id="KW-0032">Aminotransferase</keyword>